<dbReference type="EMBL" id="QJKJ01005941">
    <property type="protein sequence ID" value="RDX88428.1"/>
    <property type="molecule type" value="Genomic_DNA"/>
</dbReference>
<comment type="caution">
    <text evidence="2">The sequence shown here is derived from an EMBL/GenBank/DDBJ whole genome shotgun (WGS) entry which is preliminary data.</text>
</comment>
<proteinExistence type="predicted"/>
<feature type="non-terminal residue" evidence="2">
    <location>
        <position position="1"/>
    </location>
</feature>
<organism evidence="2 3">
    <name type="scientific">Mucuna pruriens</name>
    <name type="common">Velvet bean</name>
    <name type="synonym">Dolichos pruriens</name>
    <dbReference type="NCBI Taxonomy" id="157652"/>
    <lineage>
        <taxon>Eukaryota</taxon>
        <taxon>Viridiplantae</taxon>
        <taxon>Streptophyta</taxon>
        <taxon>Embryophyta</taxon>
        <taxon>Tracheophyta</taxon>
        <taxon>Spermatophyta</taxon>
        <taxon>Magnoliopsida</taxon>
        <taxon>eudicotyledons</taxon>
        <taxon>Gunneridae</taxon>
        <taxon>Pentapetalae</taxon>
        <taxon>rosids</taxon>
        <taxon>fabids</taxon>
        <taxon>Fabales</taxon>
        <taxon>Fabaceae</taxon>
        <taxon>Papilionoideae</taxon>
        <taxon>50 kb inversion clade</taxon>
        <taxon>NPAAA clade</taxon>
        <taxon>indigoferoid/millettioid clade</taxon>
        <taxon>Phaseoleae</taxon>
        <taxon>Mucuna</taxon>
    </lineage>
</organism>
<accession>A0A371GCZ4</accession>
<feature type="compositionally biased region" description="Basic residues" evidence="1">
    <location>
        <begin position="36"/>
        <end position="50"/>
    </location>
</feature>
<keyword evidence="3" id="KW-1185">Reference proteome</keyword>
<evidence type="ECO:0000313" key="2">
    <source>
        <dbReference type="EMBL" id="RDX88428.1"/>
    </source>
</evidence>
<gene>
    <name evidence="2" type="ORF">CR513_29986</name>
</gene>
<feature type="compositionally biased region" description="Basic and acidic residues" evidence="1">
    <location>
        <begin position="55"/>
        <end position="67"/>
    </location>
</feature>
<evidence type="ECO:0000256" key="1">
    <source>
        <dbReference type="SAM" id="MobiDB-lite"/>
    </source>
</evidence>
<name>A0A371GCZ4_MUCPR</name>
<sequence>MEEMDGMIPCSVYYVLWPTSKKEVRNKLNSTQKLSIVRRSRRASSTRKKASCSGLKDDRGVRARAPKEVGNGSLRQHLRSLCTHLGVSETSVYMSSVVNYSRGT</sequence>
<feature type="region of interest" description="Disordered" evidence="1">
    <location>
        <begin position="35"/>
        <end position="72"/>
    </location>
</feature>
<dbReference type="AlphaFoldDB" id="A0A371GCZ4"/>
<protein>
    <submittedName>
        <fullName evidence="2">Uncharacterized protein</fullName>
    </submittedName>
</protein>
<evidence type="ECO:0000313" key="3">
    <source>
        <dbReference type="Proteomes" id="UP000257109"/>
    </source>
</evidence>
<reference evidence="2" key="1">
    <citation type="submission" date="2018-05" db="EMBL/GenBank/DDBJ databases">
        <title>Draft genome of Mucuna pruriens seed.</title>
        <authorList>
            <person name="Nnadi N.E."/>
            <person name="Vos R."/>
            <person name="Hasami M.H."/>
            <person name="Devisetty U.K."/>
            <person name="Aguiy J.C."/>
        </authorList>
    </citation>
    <scope>NUCLEOTIDE SEQUENCE [LARGE SCALE GENOMIC DNA]</scope>
    <source>
        <strain evidence="2">JCA_2017</strain>
    </source>
</reference>
<dbReference type="Proteomes" id="UP000257109">
    <property type="component" value="Unassembled WGS sequence"/>
</dbReference>